<protein>
    <recommendedName>
        <fullName evidence="7">ribulose-phosphate 3-epimerase</fullName>
        <ecNumber evidence="7">5.1.3.1</ecNumber>
    </recommendedName>
</protein>
<dbReference type="PROSITE" id="PS01085">
    <property type="entry name" value="RIBUL_P_3_EPIMER_1"/>
    <property type="match status" value="1"/>
</dbReference>
<name>A0A7S2TM74_9EUKA</name>
<proteinExistence type="inferred from homology"/>
<dbReference type="InterPro" id="IPR011060">
    <property type="entry name" value="RibuloseP-bd_barrel"/>
</dbReference>
<comment type="cofactor">
    <cofactor evidence="2">
        <name>Mn(2+)</name>
        <dbReference type="ChEBI" id="CHEBI:29035"/>
    </cofactor>
</comment>
<dbReference type="InterPro" id="IPR000056">
    <property type="entry name" value="Ribul_P_3_epim-like"/>
</dbReference>
<dbReference type="InterPro" id="IPR026019">
    <property type="entry name" value="Ribul_P_3_epim"/>
</dbReference>
<evidence type="ECO:0000256" key="5">
    <source>
        <dbReference type="ARBA" id="ARBA00001954"/>
    </source>
</evidence>
<dbReference type="InterPro" id="IPR013785">
    <property type="entry name" value="Aldolase_TIM"/>
</dbReference>
<comment type="cofactor">
    <cofactor evidence="5">
        <name>Fe(2+)</name>
        <dbReference type="ChEBI" id="CHEBI:29033"/>
    </cofactor>
</comment>
<accession>A0A7S2TM74</accession>
<dbReference type="CDD" id="cd00429">
    <property type="entry name" value="RPE"/>
    <property type="match status" value="1"/>
</dbReference>
<dbReference type="EC" id="5.1.3.1" evidence="7"/>
<evidence type="ECO:0000256" key="3">
    <source>
        <dbReference type="ARBA" id="ARBA00001941"/>
    </source>
</evidence>
<evidence type="ECO:0000256" key="6">
    <source>
        <dbReference type="ARBA" id="ARBA00009541"/>
    </source>
</evidence>
<dbReference type="PROSITE" id="PS01086">
    <property type="entry name" value="RIBUL_P_3_EPIMER_2"/>
    <property type="match status" value="1"/>
</dbReference>
<dbReference type="SUPFAM" id="SSF51366">
    <property type="entry name" value="Ribulose-phoshate binding barrel"/>
    <property type="match status" value="1"/>
</dbReference>
<evidence type="ECO:0000313" key="10">
    <source>
        <dbReference type="EMBL" id="CAD9758012.1"/>
    </source>
</evidence>
<dbReference type="PANTHER" id="PTHR11749">
    <property type="entry name" value="RIBULOSE-5-PHOSPHATE-3-EPIMERASE"/>
    <property type="match status" value="1"/>
</dbReference>
<evidence type="ECO:0000256" key="4">
    <source>
        <dbReference type="ARBA" id="ARBA00001947"/>
    </source>
</evidence>
<evidence type="ECO:0000256" key="8">
    <source>
        <dbReference type="ARBA" id="ARBA00022723"/>
    </source>
</evidence>
<dbReference type="EMBL" id="HBHP01011266">
    <property type="protein sequence ID" value="CAD9758012.1"/>
    <property type="molecule type" value="Transcribed_RNA"/>
</dbReference>
<evidence type="ECO:0000256" key="2">
    <source>
        <dbReference type="ARBA" id="ARBA00001936"/>
    </source>
</evidence>
<dbReference type="SUPFAM" id="SSF47473">
    <property type="entry name" value="EF-hand"/>
    <property type="match status" value="1"/>
</dbReference>
<comment type="similarity">
    <text evidence="6">Belongs to the ribulose-phosphate 3-epimerase family.</text>
</comment>
<dbReference type="NCBIfam" id="NF004076">
    <property type="entry name" value="PRK05581.1-4"/>
    <property type="match status" value="1"/>
</dbReference>
<evidence type="ECO:0000256" key="9">
    <source>
        <dbReference type="ARBA" id="ARBA00023235"/>
    </source>
</evidence>
<evidence type="ECO:0000256" key="1">
    <source>
        <dbReference type="ARBA" id="ARBA00001782"/>
    </source>
</evidence>
<dbReference type="FunFam" id="3.20.20.70:FF:000171">
    <property type="entry name" value="Ribulose-phosphate 3-epimerase"/>
    <property type="match status" value="1"/>
</dbReference>
<dbReference type="HAMAP" id="MF_02227">
    <property type="entry name" value="RPE"/>
    <property type="match status" value="1"/>
</dbReference>
<reference evidence="10" key="1">
    <citation type="submission" date="2021-01" db="EMBL/GenBank/DDBJ databases">
        <authorList>
            <person name="Corre E."/>
            <person name="Pelletier E."/>
            <person name="Niang G."/>
            <person name="Scheremetjew M."/>
            <person name="Finn R."/>
            <person name="Kale V."/>
            <person name="Holt S."/>
            <person name="Cochrane G."/>
            <person name="Meng A."/>
            <person name="Brown T."/>
            <person name="Cohen L."/>
        </authorList>
    </citation>
    <scope>NUCLEOTIDE SEQUENCE</scope>
    <source>
        <strain evidence="10">CCMP622</strain>
    </source>
</reference>
<evidence type="ECO:0000256" key="7">
    <source>
        <dbReference type="ARBA" id="ARBA00013188"/>
    </source>
</evidence>
<dbReference type="NCBIfam" id="TIGR01163">
    <property type="entry name" value="rpe"/>
    <property type="match status" value="1"/>
</dbReference>
<dbReference type="Pfam" id="PF00834">
    <property type="entry name" value="Ribul_P_3_epim"/>
    <property type="match status" value="1"/>
</dbReference>
<keyword evidence="8" id="KW-0479">Metal-binding</keyword>
<comment type="catalytic activity">
    <reaction evidence="1">
        <text>D-ribulose 5-phosphate = D-xylulose 5-phosphate</text>
        <dbReference type="Rhea" id="RHEA:13677"/>
        <dbReference type="ChEBI" id="CHEBI:57737"/>
        <dbReference type="ChEBI" id="CHEBI:58121"/>
        <dbReference type="EC" id="5.1.3.1"/>
    </reaction>
</comment>
<dbReference type="GO" id="GO:0005975">
    <property type="term" value="P:carbohydrate metabolic process"/>
    <property type="evidence" value="ECO:0007669"/>
    <property type="project" value="InterPro"/>
</dbReference>
<comment type="cofactor">
    <cofactor evidence="3">
        <name>Co(2+)</name>
        <dbReference type="ChEBI" id="CHEBI:48828"/>
    </cofactor>
</comment>
<keyword evidence="9" id="KW-0413">Isomerase</keyword>
<dbReference type="Gene3D" id="3.20.20.70">
    <property type="entry name" value="Aldolase class I"/>
    <property type="match status" value="1"/>
</dbReference>
<dbReference type="GO" id="GO:0046872">
    <property type="term" value="F:metal ion binding"/>
    <property type="evidence" value="ECO:0007669"/>
    <property type="project" value="UniProtKB-KW"/>
</dbReference>
<dbReference type="AlphaFoldDB" id="A0A7S2TM74"/>
<comment type="cofactor">
    <cofactor evidence="4">
        <name>Zn(2+)</name>
        <dbReference type="ChEBI" id="CHEBI:29105"/>
    </cofactor>
</comment>
<dbReference type="GO" id="GO:0006098">
    <property type="term" value="P:pentose-phosphate shunt"/>
    <property type="evidence" value="ECO:0007669"/>
    <property type="project" value="InterPro"/>
</dbReference>
<gene>
    <name evidence="10" type="ORF">LSP00402_LOCUS6973</name>
</gene>
<dbReference type="InterPro" id="IPR011992">
    <property type="entry name" value="EF-hand-dom_pair"/>
</dbReference>
<organism evidence="10">
    <name type="scientific">Lotharella oceanica</name>
    <dbReference type="NCBI Taxonomy" id="641309"/>
    <lineage>
        <taxon>Eukaryota</taxon>
        <taxon>Sar</taxon>
        <taxon>Rhizaria</taxon>
        <taxon>Cercozoa</taxon>
        <taxon>Chlorarachniophyceae</taxon>
        <taxon>Lotharella</taxon>
    </lineage>
</organism>
<dbReference type="GO" id="GO:0004750">
    <property type="term" value="F:D-ribulose-phosphate 3-epimerase activity"/>
    <property type="evidence" value="ECO:0007669"/>
    <property type="project" value="UniProtKB-EC"/>
</dbReference>
<sequence>MEAFAAKNSIILIAHLKMADKEGKGLMTEDVFLQTVATVGPKFNREALKKVLDEHKIARSPDGVFSYETLMDQITHGSCPETVDNDKRLAEILKLLTSKLDRSQIPAFRVAMASLQLTEPAQGILKKTGGSMSAEDFQKRFPEAWKSSRTVSELLQDAKKNLDKASEEKKAMTPIICPSVLSSDFARLAEECKRMIELGADWLHMDVMDGHFVPNLTIGAPVIKSLRKHTKSCLDCHLMVSNPAQWIDDFKKAGADTFCFHLEAVEEPDKLLDKLDKLGLKAGIALKPDTPVDAVFPYCKRLHHVLIMTVEPGFGGQSFMWWTMPKVAAIRAKFPGLNIQVDGGVKTHTIDACSKAGANVIVSGSGIFGKAKPGDVIKAMKDSVSAYQAS</sequence>